<dbReference type="SUPFAM" id="SSF56784">
    <property type="entry name" value="HAD-like"/>
    <property type="match status" value="1"/>
</dbReference>
<evidence type="ECO:0000313" key="1">
    <source>
        <dbReference type="EMBL" id="SJZ73534.1"/>
    </source>
</evidence>
<dbReference type="EMBL" id="FUWR01000006">
    <property type="protein sequence ID" value="SJZ73534.1"/>
    <property type="molecule type" value="Genomic_DNA"/>
</dbReference>
<dbReference type="Gene3D" id="3.40.50.1000">
    <property type="entry name" value="HAD superfamily/HAD-like"/>
    <property type="match status" value="1"/>
</dbReference>
<dbReference type="InterPro" id="IPR036412">
    <property type="entry name" value="HAD-like_sf"/>
</dbReference>
<dbReference type="STRING" id="115783.SAMN02745119_01497"/>
<gene>
    <name evidence="1" type="ORF">SAMN02745119_01497</name>
</gene>
<evidence type="ECO:0000313" key="2">
    <source>
        <dbReference type="Proteomes" id="UP000190102"/>
    </source>
</evidence>
<accession>A0A1T4N324</accession>
<keyword evidence="2" id="KW-1185">Reference proteome</keyword>
<dbReference type="RefSeq" id="WP_078789802.1">
    <property type="nucleotide sequence ID" value="NZ_FUWR01000006.1"/>
</dbReference>
<reference evidence="2" key="1">
    <citation type="submission" date="2017-02" db="EMBL/GenBank/DDBJ databases">
        <authorList>
            <person name="Varghese N."/>
            <person name="Submissions S."/>
        </authorList>
    </citation>
    <scope>NUCLEOTIDE SEQUENCE [LARGE SCALE GENOMIC DNA]</scope>
    <source>
        <strain evidence="2">ATCC BAA-34</strain>
    </source>
</reference>
<sequence length="155" mass="16222">MQITIPSIGSIELKHLVFDYNGTIARDGLLLSNLDKTITDLAGRITIHILTADSGGTVAQEVDGLPCTLHIIASGNEAEQKEAYVQALGADSVVCIGNGANDRLMLKVARLGIAVLEGEGSAVSAILQADIVARSIYDALGLLMVPQRIAATLRS</sequence>
<name>A0A1T4N324_9BACT</name>
<dbReference type="InterPro" id="IPR023214">
    <property type="entry name" value="HAD_sf"/>
</dbReference>
<dbReference type="AlphaFoldDB" id="A0A1T4N324"/>
<dbReference type="OrthoDB" id="159409at2"/>
<proteinExistence type="predicted"/>
<protein>
    <submittedName>
        <fullName evidence="1">Soluble P-type ATPase</fullName>
    </submittedName>
</protein>
<dbReference type="Proteomes" id="UP000190102">
    <property type="component" value="Unassembled WGS sequence"/>
</dbReference>
<organism evidence="1 2">
    <name type="scientific">Trichlorobacter thiogenes</name>
    <dbReference type="NCBI Taxonomy" id="115783"/>
    <lineage>
        <taxon>Bacteria</taxon>
        <taxon>Pseudomonadati</taxon>
        <taxon>Thermodesulfobacteriota</taxon>
        <taxon>Desulfuromonadia</taxon>
        <taxon>Geobacterales</taxon>
        <taxon>Geobacteraceae</taxon>
        <taxon>Trichlorobacter</taxon>
    </lineage>
</organism>